<dbReference type="RefSeq" id="WP_229757939.1">
    <property type="nucleotide sequence ID" value="NZ_BMHE01000060.1"/>
</dbReference>
<dbReference type="EMBL" id="BMHE01000060">
    <property type="protein sequence ID" value="GGA10415.1"/>
    <property type="molecule type" value="Genomic_DNA"/>
</dbReference>
<dbReference type="InterPro" id="IPR012347">
    <property type="entry name" value="Ferritin-like"/>
</dbReference>
<keyword evidence="2" id="KW-1185">Reference proteome</keyword>
<name>A0ABQ1FH33_9BACL</name>
<organism evidence="1 2">
    <name type="scientific">Paenibacillus marchantiophytorum</name>
    <dbReference type="NCBI Taxonomy" id="1619310"/>
    <lineage>
        <taxon>Bacteria</taxon>
        <taxon>Bacillati</taxon>
        <taxon>Bacillota</taxon>
        <taxon>Bacilli</taxon>
        <taxon>Bacillales</taxon>
        <taxon>Paenibacillaceae</taxon>
        <taxon>Paenibacillus</taxon>
    </lineage>
</organism>
<protein>
    <recommendedName>
        <fullName evidence="3">DUF3231 family protein</fullName>
    </recommendedName>
</protein>
<evidence type="ECO:0000313" key="2">
    <source>
        <dbReference type="Proteomes" id="UP000615455"/>
    </source>
</evidence>
<comment type="caution">
    <text evidence="1">The sequence shown here is derived from an EMBL/GenBank/DDBJ whole genome shotgun (WGS) entry which is preliminary data.</text>
</comment>
<sequence>MTKTPDVYLSASEHSVLWATYMNDTMSICGIQYFLKHAADEELRTLLVFAEEISHTHIDKIKKIYVEANYPVPQGFTESDVNLSAPRLFSDTIMLDYMLNMAKLGLNAFGIALSHSEREDTMAFFSDCLMEMKELHNRTKVLAQKKGLYVRSPQLPTPTGIEFVHKQSFLGGLFSEKRPLIANEISNLTYNISRNVLGKALIMGFSQVAKSEDVQKYFIRGRDIAQKQIDIFSKLLNDNYLPTPMIMDSEVTDSQIPPFSEKLMMFHIAALTATGIGQYGISVSQSPRRDIAAIYTRLAAEIGHYAEDGANIMIANGWMEKPPHAADREALAQT</sequence>
<dbReference type="Gene3D" id="1.20.1260.10">
    <property type="match status" value="2"/>
</dbReference>
<dbReference type="Proteomes" id="UP000615455">
    <property type="component" value="Unassembled WGS sequence"/>
</dbReference>
<evidence type="ECO:0008006" key="3">
    <source>
        <dbReference type="Google" id="ProtNLM"/>
    </source>
</evidence>
<gene>
    <name evidence="1" type="ORF">GCM10008018_64840</name>
</gene>
<evidence type="ECO:0000313" key="1">
    <source>
        <dbReference type="EMBL" id="GGA10415.1"/>
    </source>
</evidence>
<proteinExistence type="predicted"/>
<reference evidence="2" key="1">
    <citation type="journal article" date="2019" name="Int. J. Syst. Evol. Microbiol.">
        <title>The Global Catalogue of Microorganisms (GCM) 10K type strain sequencing project: providing services to taxonomists for standard genome sequencing and annotation.</title>
        <authorList>
            <consortium name="The Broad Institute Genomics Platform"/>
            <consortium name="The Broad Institute Genome Sequencing Center for Infectious Disease"/>
            <person name="Wu L."/>
            <person name="Ma J."/>
        </authorList>
    </citation>
    <scope>NUCLEOTIDE SEQUENCE [LARGE SCALE GENOMIC DNA]</scope>
    <source>
        <strain evidence="2">CGMCC 1.15043</strain>
    </source>
</reference>
<dbReference type="Pfam" id="PF11553">
    <property type="entry name" value="DUF3231"/>
    <property type="match status" value="2"/>
</dbReference>
<dbReference type="InterPro" id="IPR021617">
    <property type="entry name" value="DUF3231"/>
</dbReference>
<accession>A0ABQ1FH33</accession>